<proteinExistence type="predicted"/>
<reference evidence="2" key="1">
    <citation type="submission" date="2015-11" db="EMBL/GenBank/DDBJ databases">
        <authorList>
            <person name="Seth-Smith H.M.B."/>
        </authorList>
    </citation>
    <scope>NUCLEOTIDE SEQUENCE [LARGE SCALE GENOMIC DNA]</scope>
    <source>
        <strain evidence="2">2013Ark11</strain>
    </source>
</reference>
<dbReference type="EMBL" id="LN906597">
    <property type="protein sequence ID" value="CUT18349.1"/>
    <property type="molecule type" value="Genomic_DNA"/>
</dbReference>
<dbReference type="AlphaFoldDB" id="A0A0S4M7U3"/>
<evidence type="ECO:0000313" key="1">
    <source>
        <dbReference type="EMBL" id="CUT18349.1"/>
    </source>
</evidence>
<sequence>MYPYHFSNNFTSSNIDDNKNIKNDIHYSTTEDVCYEDKHKSNNYGFNHCMVVIPKDDDPHILSFCTHDSSYQDNNNEEDLLPPDIFKLTKLDEPNLSSKQPYEFNTLKRQYIEDESILIEQNPKRIDLKKNTGEITTASNSKNIGQTKKYLPTSKTLEWPIIKKEVRTKLHRCYVREIMYAEKNCSALTLTSRKHTTEKNTLTDNEPQSITQNLRRVEHEKISINKNENKKNIRLRSYHHINLWHTKSNSIIVYIDAIKKIGIDTNGLFKSRVLEKICKTLERRNLLKSHIDLSKTYSNMRKYVLDKISSLLEDGTVDSGILITPRMSVSDLRSSFISNGMFFKKLRDLCEKVKKDIRVTPNNNLSHIFQSYIILNNSSYLKSTKHDIRFHPQKHRFIPDLKELIIDTVSNLPNSIISEIEKIDPKNIVNYLFSDVHGVLVSKSSIKNMKLLFTPNRHEFEFANKRFDDNLNSFNKLLEKIANIVRKFCIFHDGVFLPDESMVEQLSKYLLSDMYGVSSKFHKKLKLLGKNIPNPRESIDNVDLKRNYTKDVTTSVTRNTDPSEQKTMIKEFGIKPYRKINLLSAGNTSNIYESAIKKISIDNNLWFRDSVLEELGAYITSRGFAKSSLDLSKTYSNVRKYVLDKISPYINNALTTTDVLITGGMSLSNLAYNFASNNHFFEKLSKNCEEAVKNINLVPSNYFSSIIQSHIYFDSSERLLISKRNKLCTATKLLIIETISNLPNNIIHELKKFNPNEISDGLFVNIHNIHLQKSLIRKLELIFNSNKLPDDKFISNLNFLNNLLTKIFIEVESHSVLHEGKIFFPGEHTAKLLSKYLLSDMYSVSAKIHKKLTIHKNIKDNMSESNYEKSSETNIHDNVRLSSLLKKPLLIPQKKLNWNHNPISPLYIYKLALSRIDIDKNNFKSSFIDKSKHYHFVIKHLVSKKEKINIDLSITYNNVKNYILETFSPFLKEIEEETRSKIKLTNGMTIDELRLSYALNEEFLDKLREFCNKVIISIKNRSNNTLIDLIQYCIPLGAEISKKIWMKKERKNLFLNEMENLLITNISNMPKIISESIKLVPHVDIINGCFSNFYDMYVDNESLLKAKMIFDTIPLKVINDPLLSESVDKISLDMIDKIRKQNIIRIRGRGIINRNLICGKLPIYNYIKKLVEKEFPTLKDKISDPILTIRNNKIETADQKTRDEIFDKLGSDLIETTVISYNRLFVKKHKSKVRTKKL</sequence>
<protein>
    <submittedName>
        <fullName evidence="1">Uncharacterized protein</fullName>
    </submittedName>
</protein>
<evidence type="ECO:0000313" key="2">
    <source>
        <dbReference type="Proteomes" id="UP000198651"/>
    </source>
</evidence>
<organism evidence="1 2">
    <name type="scientific">Candidatus Ichthyocystis hellenicum</name>
    <dbReference type="NCBI Taxonomy" id="1561003"/>
    <lineage>
        <taxon>Bacteria</taxon>
        <taxon>Pseudomonadati</taxon>
        <taxon>Pseudomonadota</taxon>
        <taxon>Betaproteobacteria</taxon>
        <taxon>Burkholderiales</taxon>
        <taxon>Candidatus Ichthyocystis</taxon>
    </lineage>
</organism>
<dbReference type="Proteomes" id="UP000198651">
    <property type="component" value="Chromosome I"/>
</dbReference>
<dbReference type="STRING" id="1561003.Ark11_1554"/>
<accession>A0A0S4M7U3</accession>
<keyword evidence="2" id="KW-1185">Reference proteome</keyword>
<dbReference type="RefSeq" id="WP_092490716.1">
    <property type="nucleotide sequence ID" value="NZ_LN906597.1"/>
</dbReference>
<name>A0A0S4M7U3_9BURK</name>
<gene>
    <name evidence="1" type="ORF">Ark11_1554</name>
</gene>